<dbReference type="RefSeq" id="WP_200660362.1">
    <property type="nucleotide sequence ID" value="NZ_CAJNBH010000024.1"/>
</dbReference>
<sequence length="75" mass="8360">MQHATHRSPLAISLGMAIALITPSARADCFDDAAYQQVTASQKNNCAKNSSRCATKRRLPAIRTRIKRIIHRRVT</sequence>
<name>A0ABM8SR76_9BURK</name>
<dbReference type="GeneID" id="97053079"/>
<gene>
    <name evidence="2" type="ORF">R69776_06455</name>
</gene>
<dbReference type="EMBL" id="CAJNBH010000024">
    <property type="protein sequence ID" value="CAE6827634.1"/>
    <property type="molecule type" value="Genomic_DNA"/>
</dbReference>
<reference evidence="2 3" key="1">
    <citation type="submission" date="2021-02" db="EMBL/GenBank/DDBJ databases">
        <authorList>
            <person name="Vanwijnsberghe S."/>
        </authorList>
    </citation>
    <scope>NUCLEOTIDE SEQUENCE [LARGE SCALE GENOMIC DNA]</scope>
    <source>
        <strain evidence="2 3">R-69776</strain>
    </source>
</reference>
<evidence type="ECO:0000313" key="3">
    <source>
        <dbReference type="Proteomes" id="UP000673821"/>
    </source>
</evidence>
<feature type="signal peptide" evidence="1">
    <location>
        <begin position="1"/>
        <end position="27"/>
    </location>
</feature>
<protein>
    <submittedName>
        <fullName evidence="2">Uncharacterized protein</fullName>
    </submittedName>
</protein>
<accession>A0ABM8SR76</accession>
<evidence type="ECO:0000313" key="2">
    <source>
        <dbReference type="EMBL" id="CAE6827634.1"/>
    </source>
</evidence>
<organism evidence="2 3">
    <name type="scientific">Paraburkholderia nemoris</name>
    <dbReference type="NCBI Taxonomy" id="2793076"/>
    <lineage>
        <taxon>Bacteria</taxon>
        <taxon>Pseudomonadati</taxon>
        <taxon>Pseudomonadota</taxon>
        <taxon>Betaproteobacteria</taxon>
        <taxon>Burkholderiales</taxon>
        <taxon>Burkholderiaceae</taxon>
        <taxon>Paraburkholderia</taxon>
    </lineage>
</organism>
<keyword evidence="3" id="KW-1185">Reference proteome</keyword>
<keyword evidence="1" id="KW-0732">Signal</keyword>
<evidence type="ECO:0000256" key="1">
    <source>
        <dbReference type="SAM" id="SignalP"/>
    </source>
</evidence>
<comment type="caution">
    <text evidence="2">The sequence shown here is derived from an EMBL/GenBank/DDBJ whole genome shotgun (WGS) entry which is preliminary data.</text>
</comment>
<proteinExistence type="predicted"/>
<dbReference type="Proteomes" id="UP000673821">
    <property type="component" value="Unassembled WGS sequence"/>
</dbReference>
<feature type="chain" id="PRO_5046181731" evidence="1">
    <location>
        <begin position="28"/>
        <end position="75"/>
    </location>
</feature>